<dbReference type="EMBL" id="JANAKD010002949">
    <property type="protein sequence ID" value="KAJ3472660.1"/>
    <property type="molecule type" value="Genomic_DNA"/>
</dbReference>
<gene>
    <name evidence="1" type="ORF">NLG97_g10809</name>
</gene>
<dbReference type="Proteomes" id="UP001148737">
    <property type="component" value="Unassembled WGS sequence"/>
</dbReference>
<organism evidence="1 2">
    <name type="scientific">Lecanicillium saksenae</name>
    <dbReference type="NCBI Taxonomy" id="468837"/>
    <lineage>
        <taxon>Eukaryota</taxon>
        <taxon>Fungi</taxon>
        <taxon>Dikarya</taxon>
        <taxon>Ascomycota</taxon>
        <taxon>Pezizomycotina</taxon>
        <taxon>Sordariomycetes</taxon>
        <taxon>Hypocreomycetidae</taxon>
        <taxon>Hypocreales</taxon>
        <taxon>Cordycipitaceae</taxon>
        <taxon>Lecanicillium</taxon>
    </lineage>
</organism>
<accession>A0ACC1QCB9</accession>
<reference evidence="1" key="1">
    <citation type="submission" date="2022-07" db="EMBL/GenBank/DDBJ databases">
        <title>Genome Sequence of Lecanicillium saksenae.</title>
        <authorList>
            <person name="Buettner E."/>
        </authorList>
    </citation>
    <scope>NUCLEOTIDE SEQUENCE</scope>
    <source>
        <strain evidence="1">VT-O1</strain>
    </source>
</reference>
<proteinExistence type="predicted"/>
<sequence>MPASTLPRLAQLAICASACLATPTLPKAPQPSLRCQYFDIPVAARAVNKILPENWSDIKAPQLIPNLLASLESAGTAAVEGKYTIAARFCPPLNDVEKRRDTLQVLVHGVGYTKDYWSGPATEDIGTGSTNSSWIYYAAQQGYPTLAIDRLCSGTSSKPNGIVDCQLPLEAAVIEKVVEAARDGALPGIETKFSNIIYIGHSFGSMIGNFIAASKPSTFDKLILTGFSEKLLIGASSIILRPGWLPASFLSDRFGTADVGYLTASSRKASDRVFYGDDIDSRVLDYAWKTRGIFTVGEMLTALLGQGKASGFSGDVFVLNGDQDNLFCASNPITATEGKRGRCEAEDTSKHVQRDYPAARRFDYLNLPNTGHSLLLHRDASVAISAAHEFIAAG</sequence>
<keyword evidence="2" id="KW-1185">Reference proteome</keyword>
<evidence type="ECO:0000313" key="1">
    <source>
        <dbReference type="EMBL" id="KAJ3472660.1"/>
    </source>
</evidence>
<comment type="caution">
    <text evidence="1">The sequence shown here is derived from an EMBL/GenBank/DDBJ whole genome shotgun (WGS) entry which is preliminary data.</text>
</comment>
<protein>
    <submittedName>
        <fullName evidence="1">Uncharacterized protein</fullName>
    </submittedName>
</protein>
<evidence type="ECO:0000313" key="2">
    <source>
        <dbReference type="Proteomes" id="UP001148737"/>
    </source>
</evidence>
<name>A0ACC1QCB9_9HYPO</name>